<accession>A0A0U5B2F2</accession>
<dbReference type="KEGG" id="asoc:CB4_02947"/>
<evidence type="ECO:0000313" key="2">
    <source>
        <dbReference type="EMBL" id="BAU28770.1"/>
    </source>
</evidence>
<gene>
    <name evidence="2" type="ORF">CB4_02947</name>
</gene>
<dbReference type="RefSeq" id="WP_157737992.1">
    <property type="nucleotide sequence ID" value="NZ_AP017312.1"/>
</dbReference>
<evidence type="ECO:0000256" key="1">
    <source>
        <dbReference type="SAM" id="MobiDB-lite"/>
    </source>
</evidence>
<dbReference type="AlphaFoldDB" id="A0A0U5B2F2"/>
<evidence type="ECO:0000313" key="3">
    <source>
        <dbReference type="Proteomes" id="UP000217696"/>
    </source>
</evidence>
<sequence length="55" mass="6305">MNEHNRKKEATNAANTDDSFDLVVDGFERMMTPSKETMKKIESDQDDNIDDVTLI</sequence>
<proteinExistence type="predicted"/>
<dbReference type="EMBL" id="AP017312">
    <property type="protein sequence ID" value="BAU28770.1"/>
    <property type="molecule type" value="Genomic_DNA"/>
</dbReference>
<dbReference type="Proteomes" id="UP000217696">
    <property type="component" value="Chromosome"/>
</dbReference>
<reference evidence="2 3" key="1">
    <citation type="submission" date="2015-12" db="EMBL/GenBank/DDBJ databases">
        <title>Genome sequence of Aneurinibacillus soli.</title>
        <authorList>
            <person name="Lee J.S."/>
            <person name="Lee K.C."/>
            <person name="Kim K.K."/>
            <person name="Lee B.W."/>
        </authorList>
    </citation>
    <scope>NUCLEOTIDE SEQUENCE [LARGE SCALE GENOMIC DNA]</scope>
    <source>
        <strain evidence="2 3">CB4</strain>
    </source>
</reference>
<feature type="region of interest" description="Disordered" evidence="1">
    <location>
        <begin position="34"/>
        <end position="55"/>
    </location>
</feature>
<keyword evidence="3" id="KW-1185">Reference proteome</keyword>
<organism evidence="2 3">
    <name type="scientific">Aneurinibacillus soli</name>
    <dbReference type="NCBI Taxonomy" id="1500254"/>
    <lineage>
        <taxon>Bacteria</taxon>
        <taxon>Bacillati</taxon>
        <taxon>Bacillota</taxon>
        <taxon>Bacilli</taxon>
        <taxon>Bacillales</taxon>
        <taxon>Paenibacillaceae</taxon>
        <taxon>Aneurinibacillus group</taxon>
        <taxon>Aneurinibacillus</taxon>
    </lineage>
</organism>
<feature type="compositionally biased region" description="Acidic residues" evidence="1">
    <location>
        <begin position="44"/>
        <end position="55"/>
    </location>
</feature>
<name>A0A0U5B2F2_9BACL</name>
<protein>
    <submittedName>
        <fullName evidence="2">Uncharacterized protein</fullName>
    </submittedName>
</protein>